<dbReference type="PANTHER" id="PTHR15359">
    <property type="entry name" value="IG-LIKE DOMAIN-CONTAINING PROTEIN"/>
    <property type="match status" value="1"/>
</dbReference>
<dbReference type="Ensembl" id="ENSENLT00000007958.1">
    <property type="protein sequence ID" value="ENSENLP00000007616.1"/>
    <property type="gene ID" value="ENSENLG00000003680.1"/>
</dbReference>
<sequence>AYIHLLLCFPDASKADVPEDFDIDMDDPETEKAAVAIQSQFRKFQKKKRDEKS</sequence>
<accession>A0A665TT86</accession>
<organism evidence="2 3">
    <name type="scientific">Echeneis naucrates</name>
    <name type="common">Live sharksucker</name>
    <dbReference type="NCBI Taxonomy" id="173247"/>
    <lineage>
        <taxon>Eukaryota</taxon>
        <taxon>Metazoa</taxon>
        <taxon>Chordata</taxon>
        <taxon>Craniata</taxon>
        <taxon>Vertebrata</taxon>
        <taxon>Euteleostomi</taxon>
        <taxon>Actinopterygii</taxon>
        <taxon>Neopterygii</taxon>
        <taxon>Teleostei</taxon>
        <taxon>Neoteleostei</taxon>
        <taxon>Acanthomorphata</taxon>
        <taxon>Carangaria</taxon>
        <taxon>Carangiformes</taxon>
        <taxon>Echeneidae</taxon>
        <taxon>Echeneis</taxon>
    </lineage>
</organism>
<evidence type="ECO:0000313" key="2">
    <source>
        <dbReference type="Ensembl" id="ENSENLP00000007616.1"/>
    </source>
</evidence>
<evidence type="ECO:0008006" key="4">
    <source>
        <dbReference type="Google" id="ProtNLM"/>
    </source>
</evidence>
<evidence type="ECO:0000313" key="3">
    <source>
        <dbReference type="Proteomes" id="UP000472264"/>
    </source>
</evidence>
<dbReference type="GO" id="GO:0005737">
    <property type="term" value="C:cytoplasm"/>
    <property type="evidence" value="ECO:0007669"/>
    <property type="project" value="TreeGrafter"/>
</dbReference>
<dbReference type="GO" id="GO:0005509">
    <property type="term" value="F:calcium ion binding"/>
    <property type="evidence" value="ECO:0007669"/>
    <property type="project" value="TreeGrafter"/>
</dbReference>
<evidence type="ECO:0000256" key="1">
    <source>
        <dbReference type="ARBA" id="ARBA00038017"/>
    </source>
</evidence>
<dbReference type="GO" id="GO:0005516">
    <property type="term" value="F:calmodulin binding"/>
    <property type="evidence" value="ECO:0007669"/>
    <property type="project" value="TreeGrafter"/>
</dbReference>
<dbReference type="OMA" id="MSEFYYL"/>
<dbReference type="InParanoid" id="A0A665TT86"/>
<reference evidence="2" key="2">
    <citation type="submission" date="2025-08" db="UniProtKB">
        <authorList>
            <consortium name="Ensembl"/>
        </authorList>
    </citation>
    <scope>IDENTIFICATION</scope>
</reference>
<dbReference type="InterPro" id="IPR052142">
    <property type="entry name" value="Calmodulin_Regulator_PCP4-like"/>
</dbReference>
<comment type="similarity">
    <text evidence="1">Belongs to the PCP4 family.</text>
</comment>
<protein>
    <recommendedName>
        <fullName evidence="4">Purkinje cell protein 4</fullName>
    </recommendedName>
</protein>
<reference evidence="2" key="3">
    <citation type="submission" date="2025-09" db="UniProtKB">
        <authorList>
            <consortium name="Ensembl"/>
        </authorList>
    </citation>
    <scope>IDENTIFICATION</scope>
</reference>
<dbReference type="AlphaFoldDB" id="A0A665TT86"/>
<reference evidence="2" key="1">
    <citation type="submission" date="2021-04" db="EMBL/GenBank/DDBJ databases">
        <authorList>
            <consortium name="Wellcome Sanger Institute Data Sharing"/>
        </authorList>
    </citation>
    <scope>NUCLEOTIDE SEQUENCE [LARGE SCALE GENOMIC DNA]</scope>
</reference>
<dbReference type="Proteomes" id="UP000472264">
    <property type="component" value="Chromosome 13"/>
</dbReference>
<dbReference type="FunCoup" id="A0A665TT86">
    <property type="interactions" value="14"/>
</dbReference>
<keyword evidence="3" id="KW-1185">Reference proteome</keyword>
<name>A0A665TT86_ECHNA</name>
<proteinExistence type="inferred from homology"/>
<dbReference type="PANTHER" id="PTHR15359:SF7">
    <property type="entry name" value="CALMODULIN REGULATOR PROTEIN PCP4"/>
    <property type="match status" value="1"/>
</dbReference>
<dbReference type="PROSITE" id="PS50096">
    <property type="entry name" value="IQ"/>
    <property type="match status" value="1"/>
</dbReference>